<comment type="catalytic activity">
    <reaction evidence="14">
        <text>2-hydroxyisobutanoyl-CoA + L-lysyl-[protein] = N(6)-(2-hydroxyisobutanoyl)-L-lysyl-[protein] + CoA + H(+)</text>
        <dbReference type="Rhea" id="RHEA:24180"/>
        <dbReference type="Rhea" id="RHEA-COMP:9752"/>
        <dbReference type="Rhea" id="RHEA-COMP:15921"/>
        <dbReference type="ChEBI" id="CHEBI:15378"/>
        <dbReference type="ChEBI" id="CHEBI:29969"/>
        <dbReference type="ChEBI" id="CHEBI:57287"/>
        <dbReference type="ChEBI" id="CHEBI:131780"/>
        <dbReference type="ChEBI" id="CHEBI:144968"/>
    </reaction>
    <physiologicalReaction direction="left-to-right" evidence="14">
        <dbReference type="Rhea" id="RHEA:24181"/>
    </physiologicalReaction>
</comment>
<evidence type="ECO:0000256" key="18">
    <source>
        <dbReference type="PIRSR" id="PIRSR602717-51"/>
    </source>
</evidence>
<dbReference type="Pfam" id="PF01853">
    <property type="entry name" value="MOZ_SAS"/>
    <property type="match status" value="1"/>
</dbReference>
<comment type="catalytic activity">
    <reaction evidence="16">
        <text>L-lysyl-[protein] + acetyl-CoA = N(6)-acetyl-L-lysyl-[protein] + CoA + H(+)</text>
        <dbReference type="Rhea" id="RHEA:45948"/>
        <dbReference type="Rhea" id="RHEA-COMP:9752"/>
        <dbReference type="Rhea" id="RHEA-COMP:10731"/>
        <dbReference type="ChEBI" id="CHEBI:15378"/>
        <dbReference type="ChEBI" id="CHEBI:29969"/>
        <dbReference type="ChEBI" id="CHEBI:57287"/>
        <dbReference type="ChEBI" id="CHEBI:57288"/>
        <dbReference type="ChEBI" id="CHEBI:61930"/>
    </reaction>
    <physiologicalReaction direction="left-to-right" evidence="16">
        <dbReference type="Rhea" id="RHEA:45949"/>
    </physiologicalReaction>
</comment>
<feature type="region of interest" description="Disordered" evidence="19">
    <location>
        <begin position="218"/>
        <end position="244"/>
    </location>
</feature>
<evidence type="ECO:0000256" key="6">
    <source>
        <dbReference type="ARBA" id="ARBA00022853"/>
    </source>
</evidence>
<evidence type="ECO:0000313" key="22">
    <source>
        <dbReference type="Proteomes" id="UP000789572"/>
    </source>
</evidence>
<evidence type="ECO:0000256" key="7">
    <source>
        <dbReference type="ARBA" id="ARBA00022990"/>
    </source>
</evidence>
<dbReference type="Pfam" id="PF17772">
    <property type="entry name" value="zf-MYST"/>
    <property type="match status" value="1"/>
</dbReference>
<dbReference type="SUPFAM" id="SSF54160">
    <property type="entry name" value="Chromo domain-like"/>
    <property type="match status" value="1"/>
</dbReference>
<dbReference type="PANTHER" id="PTHR10615">
    <property type="entry name" value="HISTONE ACETYLTRANSFERASE"/>
    <property type="match status" value="1"/>
</dbReference>
<evidence type="ECO:0000256" key="12">
    <source>
        <dbReference type="ARBA" id="ARBA00023242"/>
    </source>
</evidence>
<evidence type="ECO:0000256" key="5">
    <source>
        <dbReference type="ARBA" id="ARBA00022763"/>
    </source>
</evidence>
<dbReference type="Gene3D" id="3.30.60.60">
    <property type="entry name" value="N-acetyl transferase-like"/>
    <property type="match status" value="1"/>
</dbReference>
<comment type="function">
    <text evidence="13">Catalytic component of the NuA4 histone acetyltransferase (HAT) complex which is involved in epigenetic transcriptional activation of selected genes principally by acetylation of nucleosomal histones H4, H3, H2B, H2A and H2A variant H2A.Z. Acetylates histone H4 to form H4K5ac, H4K8ac, H4K12ac and H4K16ac, histone H3 to form H3K14ac, and histone H2A to form H2AK4ac and H2AK7ac. The NuA4 complex is involved in the DNA damage response and is required for chromosome segregation. The NuA4 complex plays a direct role in repair of DNA double-strand breaks (DSBs) through homologous recombination. Recruitment to promoters depends on H3K4me. Also acetylates non-histone proteins. In addition to protein acetyltransferase, can use different acyl-CoA substrates, such as 2-hydroxyisobutanoyl-CoA (2-hydroxyisobutyryl-CoA) or (2E)-butenoyl-CoA (crotonyl-CoA), and is able to mediate protein 2-hydroxyisobutyrylation and crotonylation, respectively.</text>
</comment>
<feature type="compositionally biased region" description="Low complexity" evidence="19">
    <location>
        <begin position="107"/>
        <end position="127"/>
    </location>
</feature>
<dbReference type="Gene3D" id="1.10.10.10">
    <property type="entry name" value="Winged helix-like DNA-binding domain superfamily/Winged helix DNA-binding domain"/>
    <property type="match status" value="1"/>
</dbReference>
<dbReference type="SMART" id="SM00298">
    <property type="entry name" value="CHROMO"/>
    <property type="match status" value="1"/>
</dbReference>
<keyword evidence="9" id="KW-0010">Activator</keyword>
<keyword evidence="10" id="KW-0804">Transcription</keyword>
<evidence type="ECO:0000256" key="19">
    <source>
        <dbReference type="SAM" id="MobiDB-lite"/>
    </source>
</evidence>
<evidence type="ECO:0000256" key="11">
    <source>
        <dbReference type="ARBA" id="ARBA00023204"/>
    </source>
</evidence>
<dbReference type="GO" id="GO:0004402">
    <property type="term" value="F:histone acetyltransferase activity"/>
    <property type="evidence" value="ECO:0007669"/>
    <property type="project" value="InterPro"/>
</dbReference>
<evidence type="ECO:0000256" key="17">
    <source>
        <dbReference type="ARBA" id="ARBA00048940"/>
    </source>
</evidence>
<dbReference type="InterPro" id="IPR016197">
    <property type="entry name" value="Chromo-like_dom_sf"/>
</dbReference>
<dbReference type="PANTHER" id="PTHR10615:SF218">
    <property type="entry name" value="HISTONE ACETYLTRANSFERASE ESA1"/>
    <property type="match status" value="1"/>
</dbReference>
<dbReference type="InterPro" id="IPR025995">
    <property type="entry name" value="Tudor-knot"/>
</dbReference>
<dbReference type="EMBL" id="CAJVPJ010000378">
    <property type="protein sequence ID" value="CAG8518146.1"/>
    <property type="molecule type" value="Genomic_DNA"/>
</dbReference>
<evidence type="ECO:0000256" key="4">
    <source>
        <dbReference type="ARBA" id="ARBA00022679"/>
    </source>
</evidence>
<dbReference type="CDD" id="cd04301">
    <property type="entry name" value="NAT_SF"/>
    <property type="match status" value="1"/>
</dbReference>
<evidence type="ECO:0000256" key="14">
    <source>
        <dbReference type="ARBA" id="ARBA00047557"/>
    </source>
</evidence>
<dbReference type="OrthoDB" id="787137at2759"/>
<organism evidence="21 22">
    <name type="scientific">Paraglomus occultum</name>
    <dbReference type="NCBI Taxonomy" id="144539"/>
    <lineage>
        <taxon>Eukaryota</taxon>
        <taxon>Fungi</taxon>
        <taxon>Fungi incertae sedis</taxon>
        <taxon>Mucoromycota</taxon>
        <taxon>Glomeromycotina</taxon>
        <taxon>Glomeromycetes</taxon>
        <taxon>Paraglomerales</taxon>
        <taxon>Paraglomeraceae</taxon>
        <taxon>Paraglomus</taxon>
    </lineage>
</organism>
<dbReference type="AlphaFoldDB" id="A0A9N9F9P0"/>
<feature type="region of interest" description="Disordered" evidence="19">
    <location>
        <begin position="103"/>
        <end position="127"/>
    </location>
</feature>
<keyword evidence="7" id="KW-0007">Acetylation</keyword>
<keyword evidence="6" id="KW-0156">Chromatin regulator</keyword>
<evidence type="ECO:0000256" key="15">
    <source>
        <dbReference type="ARBA" id="ARBA00047752"/>
    </source>
</evidence>
<dbReference type="FunFam" id="1.10.10.10:FF:000022">
    <property type="entry name" value="Histone acetyltransferase"/>
    <property type="match status" value="1"/>
</dbReference>
<feature type="region of interest" description="Disordered" evidence="19">
    <location>
        <begin position="1"/>
        <end position="23"/>
    </location>
</feature>
<dbReference type="EC" id="2.3.1.48" evidence="3"/>
<feature type="compositionally biased region" description="Polar residues" evidence="19">
    <location>
        <begin position="1"/>
        <end position="22"/>
    </location>
</feature>
<dbReference type="InterPro" id="IPR040706">
    <property type="entry name" value="Zf-MYST"/>
</dbReference>
<evidence type="ECO:0000256" key="8">
    <source>
        <dbReference type="ARBA" id="ARBA00023015"/>
    </source>
</evidence>
<dbReference type="GO" id="GO:0006281">
    <property type="term" value="P:DNA repair"/>
    <property type="evidence" value="ECO:0007669"/>
    <property type="project" value="UniProtKB-KW"/>
</dbReference>
<feature type="active site" description="Proton donor/acceptor" evidence="18">
    <location>
        <position position="445"/>
    </location>
</feature>
<dbReference type="Pfam" id="PF11717">
    <property type="entry name" value="Tudor-knot"/>
    <property type="match status" value="1"/>
</dbReference>
<feature type="domain" description="MYST-type HAT" evidence="20">
    <location>
        <begin position="267"/>
        <end position="544"/>
    </location>
</feature>
<dbReference type="GO" id="GO:0006357">
    <property type="term" value="P:regulation of transcription by RNA polymerase II"/>
    <property type="evidence" value="ECO:0007669"/>
    <property type="project" value="TreeGrafter"/>
</dbReference>
<dbReference type="GO" id="GO:0000785">
    <property type="term" value="C:chromatin"/>
    <property type="evidence" value="ECO:0007669"/>
    <property type="project" value="TreeGrafter"/>
</dbReference>
<keyword evidence="22" id="KW-1185">Reference proteome</keyword>
<dbReference type="GO" id="GO:0003682">
    <property type="term" value="F:chromatin binding"/>
    <property type="evidence" value="ECO:0007669"/>
    <property type="project" value="TreeGrafter"/>
</dbReference>
<evidence type="ECO:0000256" key="2">
    <source>
        <dbReference type="ARBA" id="ARBA00010107"/>
    </source>
</evidence>
<comment type="similarity">
    <text evidence="2">Belongs to the MYST (SAS/MOZ) family.</text>
</comment>
<evidence type="ECO:0000259" key="20">
    <source>
        <dbReference type="PROSITE" id="PS51726"/>
    </source>
</evidence>
<keyword evidence="4" id="KW-0808">Transferase</keyword>
<evidence type="ECO:0000256" key="10">
    <source>
        <dbReference type="ARBA" id="ARBA00023163"/>
    </source>
</evidence>
<dbReference type="GO" id="GO:0005634">
    <property type="term" value="C:nucleus"/>
    <property type="evidence" value="ECO:0007669"/>
    <property type="project" value="UniProtKB-SubCell"/>
</dbReference>
<dbReference type="InterPro" id="IPR000953">
    <property type="entry name" value="Chromo/chromo_shadow_dom"/>
</dbReference>
<dbReference type="FunFam" id="3.30.60.60:FF:000001">
    <property type="entry name" value="Histone acetyltransferase"/>
    <property type="match status" value="1"/>
</dbReference>
<comment type="caution">
    <text evidence="21">The sequence shown here is derived from an EMBL/GenBank/DDBJ whole genome shotgun (WGS) entry which is preliminary data.</text>
</comment>
<dbReference type="Gene3D" id="2.30.30.140">
    <property type="match status" value="1"/>
</dbReference>
<comment type="catalytic activity">
    <reaction evidence="15">
        <text>(2E)-butenoyl-CoA + L-lysyl-[protein] = N(6)-(2E)-butenoyl-L-lysyl-[protein] + CoA + H(+)</text>
        <dbReference type="Rhea" id="RHEA:53908"/>
        <dbReference type="Rhea" id="RHEA-COMP:9752"/>
        <dbReference type="Rhea" id="RHEA-COMP:13707"/>
        <dbReference type="ChEBI" id="CHEBI:15378"/>
        <dbReference type="ChEBI" id="CHEBI:29969"/>
        <dbReference type="ChEBI" id="CHEBI:57287"/>
        <dbReference type="ChEBI" id="CHEBI:57332"/>
        <dbReference type="ChEBI" id="CHEBI:137954"/>
    </reaction>
    <physiologicalReaction direction="left-to-right" evidence="15">
        <dbReference type="Rhea" id="RHEA:53909"/>
    </physiologicalReaction>
</comment>
<comment type="subcellular location">
    <subcellularLocation>
        <location evidence="1">Nucleus</location>
    </subcellularLocation>
</comment>
<dbReference type="InterPro" id="IPR016181">
    <property type="entry name" value="Acyl_CoA_acyltransferase"/>
</dbReference>
<evidence type="ECO:0000256" key="13">
    <source>
        <dbReference type="ARBA" id="ARBA00045805"/>
    </source>
</evidence>
<reference evidence="21" key="1">
    <citation type="submission" date="2021-06" db="EMBL/GenBank/DDBJ databases">
        <authorList>
            <person name="Kallberg Y."/>
            <person name="Tangrot J."/>
            <person name="Rosling A."/>
        </authorList>
    </citation>
    <scope>NUCLEOTIDE SEQUENCE</scope>
    <source>
        <strain evidence="21">IA702</strain>
    </source>
</reference>
<keyword evidence="12" id="KW-0539">Nucleus</keyword>
<evidence type="ECO:0000256" key="1">
    <source>
        <dbReference type="ARBA" id="ARBA00004123"/>
    </source>
</evidence>
<evidence type="ECO:0000313" key="21">
    <source>
        <dbReference type="EMBL" id="CAG8518146.1"/>
    </source>
</evidence>
<accession>A0A9N9F9P0</accession>
<gene>
    <name evidence="21" type="ORF">POCULU_LOCUS3428</name>
</gene>
<dbReference type="Gene3D" id="3.40.630.30">
    <property type="match status" value="1"/>
</dbReference>
<comment type="catalytic activity">
    <reaction evidence="17">
        <text>L-lysyl-[histone] + acetyl-CoA = N(6)-acetyl-L-lysyl-[histone] + CoA + H(+)</text>
        <dbReference type="Rhea" id="RHEA:21992"/>
        <dbReference type="Rhea" id="RHEA-COMP:9845"/>
        <dbReference type="Rhea" id="RHEA-COMP:11338"/>
        <dbReference type="ChEBI" id="CHEBI:15378"/>
        <dbReference type="ChEBI" id="CHEBI:29969"/>
        <dbReference type="ChEBI" id="CHEBI:57287"/>
        <dbReference type="ChEBI" id="CHEBI:57288"/>
        <dbReference type="ChEBI" id="CHEBI:61930"/>
        <dbReference type="EC" id="2.3.1.48"/>
    </reaction>
    <physiologicalReaction direction="left-to-right" evidence="17">
        <dbReference type="Rhea" id="RHEA:21993"/>
    </physiologicalReaction>
</comment>
<proteinExistence type="inferred from homology"/>
<dbReference type="InterPro" id="IPR002717">
    <property type="entry name" value="HAT_MYST-type"/>
</dbReference>
<dbReference type="InterPro" id="IPR050603">
    <property type="entry name" value="MYST_HAT"/>
</dbReference>
<dbReference type="Proteomes" id="UP000789572">
    <property type="component" value="Unassembled WGS sequence"/>
</dbReference>
<dbReference type="InterPro" id="IPR036388">
    <property type="entry name" value="WH-like_DNA-bd_sf"/>
</dbReference>
<evidence type="ECO:0000256" key="9">
    <source>
        <dbReference type="ARBA" id="ARBA00023159"/>
    </source>
</evidence>
<evidence type="ECO:0000256" key="16">
    <source>
        <dbReference type="ARBA" id="ARBA00047787"/>
    </source>
</evidence>
<name>A0A9N9F9P0_9GLOM</name>
<dbReference type="SUPFAM" id="SSF55729">
    <property type="entry name" value="Acyl-CoA N-acyltransferases (Nat)"/>
    <property type="match status" value="1"/>
</dbReference>
<protein>
    <recommendedName>
        <fullName evidence="3">histone acetyltransferase</fullName>
        <ecNumber evidence="3">2.3.1.48</ecNumber>
    </recommendedName>
</protein>
<keyword evidence="11" id="KW-0234">DNA repair</keyword>
<evidence type="ECO:0000256" key="3">
    <source>
        <dbReference type="ARBA" id="ARBA00013184"/>
    </source>
</evidence>
<dbReference type="PROSITE" id="PS51726">
    <property type="entry name" value="MYST_HAT"/>
    <property type="match status" value="1"/>
</dbReference>
<keyword evidence="5" id="KW-0227">DNA damage</keyword>
<dbReference type="GO" id="GO:0003712">
    <property type="term" value="F:transcription coregulator activity"/>
    <property type="evidence" value="ECO:0007669"/>
    <property type="project" value="TreeGrafter"/>
</dbReference>
<dbReference type="FunFam" id="3.40.630.30:FF:000002">
    <property type="entry name" value="Histone acetyltransferase"/>
    <property type="match status" value="1"/>
</dbReference>
<sequence>MVNTEKTPPSVCNSPPTDSPHTLTACETPIPNSPTEYSDLCDMALETTLVSADASGNDQTDHMEVDYSTNTRNSIPQTKTSPICTEPYTSMALPATPQTAPIISGDTTPTPSSPLPNMSLPSTPLSTAPGASSSEIVVGSIVYVDVQKSTSDKRVYRQAEVLSIRTNVKTGSEEYYVHFINFNKRLDEWIDPGRIDLTRMSDNSSPRRKARLVLKGSSQEYDSPSPFSSPMTVNSIQSTPTPTFSKEKEIEKLRTSGSMTKCHFEIARVKNLERIHIGKHDVDTWYFSPFPSEFANASIVYICEFCLYNFMSERQFRRHLAKCEVIHPPGNEIYRDTNPNISFFEIDGARQKTYCRNLCLLSKLFLDHKTLYYDTDPFLFYIMCLRDAKGCHIIGYFSKEKDSTEGYNLACILTLPQYQRRGYGKLLISFSYELSKREGKIGTPEKPLSDLGLLSYRAYWTETLVESLLEANQSNDEVSIEELSIRTSIAVQDITTTLHYIGAIKTLKGQPVIMIPSSVLEAYYRNKEKHRSIIRPELLTEWKPPKFTPSQLRYY</sequence>
<keyword evidence="8" id="KW-0805">Transcription regulation</keyword>